<gene>
    <name evidence="1" type="ORF">J2Z32_004487</name>
</gene>
<feature type="non-terminal residue" evidence="1">
    <location>
        <position position="1"/>
    </location>
</feature>
<name>A0ABS4FZK7_9BACL</name>
<reference evidence="1 2" key="1">
    <citation type="submission" date="2021-03" db="EMBL/GenBank/DDBJ databases">
        <title>Genomic Encyclopedia of Type Strains, Phase IV (KMG-IV): sequencing the most valuable type-strain genomes for metagenomic binning, comparative biology and taxonomic classification.</title>
        <authorList>
            <person name="Goeker M."/>
        </authorList>
    </citation>
    <scope>NUCLEOTIDE SEQUENCE [LARGE SCALE GENOMIC DNA]</scope>
    <source>
        <strain evidence="1 2">DSM 14349</strain>
    </source>
</reference>
<sequence>LSNVCKAKQVLEDDRADFTSKVQARSILLVSQEGYKWVETLPQKYTHSNVKSDT</sequence>
<organism evidence="1 2">
    <name type="scientific">Paenibacillus turicensis</name>
    <dbReference type="NCBI Taxonomy" id="160487"/>
    <lineage>
        <taxon>Bacteria</taxon>
        <taxon>Bacillati</taxon>
        <taxon>Bacillota</taxon>
        <taxon>Bacilli</taxon>
        <taxon>Bacillales</taxon>
        <taxon>Paenibacillaceae</taxon>
        <taxon>Paenibacillus</taxon>
    </lineage>
</organism>
<evidence type="ECO:0000313" key="2">
    <source>
        <dbReference type="Proteomes" id="UP001519272"/>
    </source>
</evidence>
<comment type="caution">
    <text evidence="1">The sequence shown here is derived from an EMBL/GenBank/DDBJ whole genome shotgun (WGS) entry which is preliminary data.</text>
</comment>
<protein>
    <submittedName>
        <fullName evidence="1">Uncharacterized protein</fullName>
    </submittedName>
</protein>
<evidence type="ECO:0000313" key="1">
    <source>
        <dbReference type="EMBL" id="MBP1907798.1"/>
    </source>
</evidence>
<dbReference type="EMBL" id="JAGGKG010000037">
    <property type="protein sequence ID" value="MBP1907798.1"/>
    <property type="molecule type" value="Genomic_DNA"/>
</dbReference>
<proteinExistence type="predicted"/>
<keyword evidence="2" id="KW-1185">Reference proteome</keyword>
<accession>A0ABS4FZK7</accession>
<dbReference type="Proteomes" id="UP001519272">
    <property type="component" value="Unassembled WGS sequence"/>
</dbReference>